<protein>
    <submittedName>
        <fullName evidence="1">Uncharacterized protein</fullName>
    </submittedName>
</protein>
<dbReference type="eggNOG" id="ENOG5033JBA">
    <property type="taxonomic scope" value="Bacteria"/>
</dbReference>
<accession>A5VY85</accession>
<proteinExistence type="predicted"/>
<dbReference type="KEGG" id="ppf:Pput_0680"/>
<organism evidence="1">
    <name type="scientific">Pseudomonas putida (strain ATCC 700007 / DSM 6899 / JCM 31910 / BCRC 17059 / LMG 24140 / F1)</name>
    <dbReference type="NCBI Taxonomy" id="351746"/>
    <lineage>
        <taxon>Bacteria</taxon>
        <taxon>Pseudomonadati</taxon>
        <taxon>Pseudomonadota</taxon>
        <taxon>Gammaproteobacteria</taxon>
        <taxon>Pseudomonadales</taxon>
        <taxon>Pseudomonadaceae</taxon>
        <taxon>Pseudomonas</taxon>
    </lineage>
</organism>
<sequence>MHSFMAYSIKIHDKLLPGPLSERYHKLDNVRSKDVLDFVGAFLETLKNEVHNDTEGKKTVRVVELSRDSRDVYGWIEYGEYGIPGRIYSTSEKENKYEKKHDDSDVVSLYYHFRIPVDSQTGIAIFHTAGNKGVKTFVATKFNEYFKNFVGLSVQMPPLAHEGTVKRWLEGSKVKEIRLGRYRVERAGSDVADLLGVDRAEVTLKPKRGRSFGSFTSFKNKKTDDGEGFVEILSELSSEVKAVIESEGRTKVVSLRQGEPVSTIEITSDNVTINDGAPHPQSLHNYAKILMSEFERKVMR</sequence>
<name>A5VY85_PSEP1</name>
<evidence type="ECO:0000313" key="1">
    <source>
        <dbReference type="EMBL" id="ABQ76845.1"/>
    </source>
</evidence>
<reference evidence="1" key="1">
    <citation type="submission" date="2007-05" db="EMBL/GenBank/DDBJ databases">
        <title>Complete sequence of Pseudomonas putida F1.</title>
        <authorList>
            <consortium name="US DOE Joint Genome Institute"/>
            <person name="Copeland A."/>
            <person name="Lucas S."/>
            <person name="Lapidus A."/>
            <person name="Barry K."/>
            <person name="Detter J.C."/>
            <person name="Glavina del Rio T."/>
            <person name="Hammon N."/>
            <person name="Israni S."/>
            <person name="Dalin E."/>
            <person name="Tice H."/>
            <person name="Pitluck S."/>
            <person name="Chain P."/>
            <person name="Malfatti S."/>
            <person name="Shin M."/>
            <person name="Vergez L."/>
            <person name="Schmutz J."/>
            <person name="Larimer F."/>
            <person name="Land M."/>
            <person name="Hauser L."/>
            <person name="Kyrpides N."/>
            <person name="Lykidis A."/>
            <person name="Parales R."/>
            <person name="Richardson P."/>
        </authorList>
    </citation>
    <scope>NUCLEOTIDE SEQUENCE [LARGE SCALE GENOMIC DNA]</scope>
    <source>
        <strain evidence="1">F1</strain>
    </source>
</reference>
<gene>
    <name evidence="1" type="ordered locus">Pput_0680</name>
</gene>
<dbReference type="HOGENOM" id="CLU_868501_0_0_6"/>
<dbReference type="AlphaFoldDB" id="A5VY85"/>
<dbReference type="EMBL" id="CP000712">
    <property type="protein sequence ID" value="ABQ76845.1"/>
    <property type="molecule type" value="Genomic_DNA"/>
</dbReference>